<protein>
    <submittedName>
        <fullName evidence="1">Uncharacterized protein</fullName>
    </submittedName>
</protein>
<evidence type="ECO:0000313" key="1">
    <source>
        <dbReference type="EMBL" id="MPM44468.1"/>
    </source>
</evidence>
<gene>
    <name evidence="1" type="ORF">SDC9_91146</name>
</gene>
<dbReference type="EMBL" id="VSSQ01010488">
    <property type="protein sequence ID" value="MPM44468.1"/>
    <property type="molecule type" value="Genomic_DNA"/>
</dbReference>
<comment type="caution">
    <text evidence="1">The sequence shown here is derived from an EMBL/GenBank/DDBJ whole genome shotgun (WGS) entry which is preliminary data.</text>
</comment>
<organism evidence="1">
    <name type="scientific">bioreactor metagenome</name>
    <dbReference type="NCBI Taxonomy" id="1076179"/>
    <lineage>
        <taxon>unclassified sequences</taxon>
        <taxon>metagenomes</taxon>
        <taxon>ecological metagenomes</taxon>
    </lineage>
</organism>
<proteinExistence type="predicted"/>
<reference evidence="1" key="1">
    <citation type="submission" date="2019-08" db="EMBL/GenBank/DDBJ databases">
        <authorList>
            <person name="Kucharzyk K."/>
            <person name="Murdoch R.W."/>
            <person name="Higgins S."/>
            <person name="Loffler F."/>
        </authorList>
    </citation>
    <scope>NUCLEOTIDE SEQUENCE</scope>
</reference>
<accession>A0A644ZVL2</accession>
<dbReference type="AlphaFoldDB" id="A0A644ZVL2"/>
<name>A0A644ZVL2_9ZZZZ</name>
<sequence>MLGINLTSVLIKNVPALSSELHKAASIKLDAVSLMLVVCEEVAVSCDAAEEYVVAAAKTMQTHKTNATIFLNFVFIFLAS</sequence>